<dbReference type="InterPro" id="IPR037264">
    <property type="entry name" value="TFIID_NTD2_sf"/>
</dbReference>
<evidence type="ECO:0000256" key="4">
    <source>
        <dbReference type="ARBA" id="ARBA00022737"/>
    </source>
</evidence>
<evidence type="ECO:0000256" key="3">
    <source>
        <dbReference type="ARBA" id="ARBA00022574"/>
    </source>
</evidence>
<dbReference type="CDD" id="cd00200">
    <property type="entry name" value="WD40"/>
    <property type="match status" value="1"/>
</dbReference>
<evidence type="ECO:0000256" key="1">
    <source>
        <dbReference type="ARBA" id="ARBA00004123"/>
    </source>
</evidence>
<feature type="repeat" description="WD" evidence="8">
    <location>
        <begin position="465"/>
        <end position="506"/>
    </location>
</feature>
<evidence type="ECO:0000256" key="8">
    <source>
        <dbReference type="PROSITE-ProRule" id="PRU00221"/>
    </source>
</evidence>
<proteinExistence type="inferred from homology"/>
<dbReference type="PROSITE" id="PS50896">
    <property type="entry name" value="LISH"/>
    <property type="match status" value="1"/>
</dbReference>
<dbReference type="PROSITE" id="PS50082">
    <property type="entry name" value="WD_REPEATS_2"/>
    <property type="match status" value="5"/>
</dbReference>
<dbReference type="PROSITE" id="PS00678">
    <property type="entry name" value="WD_REPEATS_1"/>
    <property type="match status" value="1"/>
</dbReference>
<dbReference type="InterPro" id="IPR036322">
    <property type="entry name" value="WD40_repeat_dom_sf"/>
</dbReference>
<dbReference type="InterPro" id="IPR015943">
    <property type="entry name" value="WD40/YVTN_repeat-like_dom_sf"/>
</dbReference>
<dbReference type="Pfam" id="PF04494">
    <property type="entry name" value="TFIID_NTD2"/>
    <property type="match status" value="1"/>
</dbReference>
<dbReference type="EMBL" id="JAKWBI020000874">
    <property type="protein sequence ID" value="KAJ2892169.1"/>
    <property type="molecule type" value="Genomic_DNA"/>
</dbReference>
<dbReference type="SMART" id="SM00320">
    <property type="entry name" value="WD40"/>
    <property type="match status" value="6"/>
</dbReference>
<evidence type="ECO:0000256" key="2">
    <source>
        <dbReference type="ARBA" id="ARBA00009435"/>
    </source>
</evidence>
<keyword evidence="3 8" id="KW-0853">WD repeat</keyword>
<dbReference type="InterPro" id="IPR020472">
    <property type="entry name" value="WD40_PAC1"/>
</dbReference>
<dbReference type="GO" id="GO:0016251">
    <property type="term" value="F:RNA polymerase II general transcription initiation factor activity"/>
    <property type="evidence" value="ECO:0007669"/>
    <property type="project" value="TreeGrafter"/>
</dbReference>
<feature type="repeat" description="WD" evidence="8">
    <location>
        <begin position="348"/>
        <end position="382"/>
    </location>
</feature>
<keyword evidence="4" id="KW-0677">Repeat</keyword>
<feature type="domain" description="TFIID subunit TAF5 NTD2" evidence="10">
    <location>
        <begin position="61"/>
        <end position="191"/>
    </location>
</feature>
<feature type="repeat" description="WD" evidence="8">
    <location>
        <begin position="507"/>
        <end position="550"/>
    </location>
</feature>
<dbReference type="InterPro" id="IPR001680">
    <property type="entry name" value="WD40_rpt"/>
</dbReference>
<dbReference type="PANTHER" id="PTHR19879:SF1">
    <property type="entry name" value="CANNONBALL-RELATED"/>
    <property type="match status" value="1"/>
</dbReference>
<keyword evidence="12" id="KW-1185">Reference proteome</keyword>
<dbReference type="CDD" id="cd08044">
    <property type="entry name" value="TAF5_NTD2"/>
    <property type="match status" value="1"/>
</dbReference>
<comment type="caution">
    <text evidence="11">The sequence shown here is derived from an EMBL/GenBank/DDBJ whole genome shotgun (WGS) entry which is preliminary data.</text>
</comment>
<feature type="repeat" description="WD" evidence="8">
    <location>
        <begin position="551"/>
        <end position="592"/>
    </location>
</feature>
<dbReference type="GO" id="GO:0006367">
    <property type="term" value="P:transcription initiation at RNA polymerase II promoter"/>
    <property type="evidence" value="ECO:0007669"/>
    <property type="project" value="TreeGrafter"/>
</dbReference>
<dbReference type="SUPFAM" id="SSF50978">
    <property type="entry name" value="WD40 repeat-like"/>
    <property type="match status" value="1"/>
</dbReference>
<dbReference type="PANTHER" id="PTHR19879">
    <property type="entry name" value="TRANSCRIPTION INITIATION FACTOR TFIID"/>
    <property type="match status" value="1"/>
</dbReference>
<dbReference type="Gene3D" id="2.130.10.10">
    <property type="entry name" value="YVTN repeat-like/Quinoprotein amine dehydrogenase"/>
    <property type="match status" value="3"/>
</dbReference>
<feature type="region of interest" description="Disordered" evidence="9">
    <location>
        <begin position="635"/>
        <end position="674"/>
    </location>
</feature>
<accession>A0AAD5RGQ1</accession>
<dbReference type="InterPro" id="IPR007582">
    <property type="entry name" value="TFIID_NTD2"/>
</dbReference>
<dbReference type="AlphaFoldDB" id="A0AAD5RGQ1"/>
<dbReference type="PRINTS" id="PR00320">
    <property type="entry name" value="GPROTEINBRPT"/>
</dbReference>
<evidence type="ECO:0000256" key="6">
    <source>
        <dbReference type="ARBA" id="ARBA00023163"/>
    </source>
</evidence>
<sequence length="714" mass="79785">MAFHVLPSQADQAQNQITNCPQVTDYLVKRGYLRTESIFRKETQNIGSDGRPIYSKADDYGPAKYMKAFDKFKNWVDNCLDIYKFELEKLLWPYFIYSYLELVEDGDVAEAEKFLAYGSTLFKVSHAEDVNALQTIRTKPQIAHHATIRLYRQHKYKIPLSQHIEGQLWSFLNREHDEGGSVVADILNRRCQIEKVSRGPINPYSFEAIYRRGSGLEIDDADAQEGIPGVFTGVTNRDVLENKPTVKLGPLPMDPDLKEDVRAELEDLEGKNAQRSDGKPTLTEEFERLIKREDSTEAPTRDQLPLPASRARDVVTEIQKVRENRDRFKIEGRTDGVGPAVSICMFTFHNTLGTYTCIDFSQDQMLVATGTEDSYIRIWSLDGKALPTKIPSERDLKVNNRKLIGHSDRIYSVHFSSSISPTGFDLWSGENEYRPELSPRFLLSSAADGQVRLWSLETWSCLCVYKSHNGPVMRALWGPHGHYFASAGWDKTVRIWSQEKATPIRLLVGHDTAISAIAWHPNSTLIFSASDETDKTIRMWDVSTGDCVRMFTGHTDYISEMVVAPNGRIFASADAGGNIIFWDIAKGIAIKRSRGHRPGGIWSLSFSVESNVLISGGADGTIRLWDVKSDSKGTSDKSLAGANQGDAHASGSGEVVGASSVGGQASTGNKKKGKELTVTPDQISCFMAKRTPVIKCEFTRMNLIVAGGWYDPER</sequence>
<evidence type="ECO:0000256" key="5">
    <source>
        <dbReference type="ARBA" id="ARBA00023015"/>
    </source>
</evidence>
<evidence type="ECO:0000313" key="12">
    <source>
        <dbReference type="Proteomes" id="UP001201980"/>
    </source>
</evidence>
<comment type="subcellular location">
    <subcellularLocation>
        <location evidence="1">Nucleus</location>
    </subcellularLocation>
</comment>
<evidence type="ECO:0000256" key="9">
    <source>
        <dbReference type="SAM" id="MobiDB-lite"/>
    </source>
</evidence>
<feature type="compositionally biased region" description="Low complexity" evidence="9">
    <location>
        <begin position="649"/>
        <end position="666"/>
    </location>
</feature>
<keyword evidence="5" id="KW-0805">Transcription regulation</keyword>
<feature type="repeat" description="WD" evidence="8">
    <location>
        <begin position="601"/>
        <end position="635"/>
    </location>
</feature>
<dbReference type="InterPro" id="IPR006594">
    <property type="entry name" value="LisH"/>
</dbReference>
<dbReference type="PROSITE" id="PS50294">
    <property type="entry name" value="WD_REPEATS_REGION"/>
    <property type="match status" value="4"/>
</dbReference>
<evidence type="ECO:0000256" key="7">
    <source>
        <dbReference type="ARBA" id="ARBA00023242"/>
    </source>
</evidence>
<dbReference type="SUPFAM" id="SSF160897">
    <property type="entry name" value="Taf5 N-terminal domain-like"/>
    <property type="match status" value="1"/>
</dbReference>
<dbReference type="GO" id="GO:0005669">
    <property type="term" value="C:transcription factor TFIID complex"/>
    <property type="evidence" value="ECO:0007669"/>
    <property type="project" value="TreeGrafter"/>
</dbReference>
<dbReference type="InterPro" id="IPR019775">
    <property type="entry name" value="WD40_repeat_CS"/>
</dbReference>
<name>A0AAD5RGQ1_9PEZI</name>
<reference evidence="11" key="1">
    <citation type="submission" date="2022-07" db="EMBL/GenBank/DDBJ databases">
        <title>Draft genome sequence of Zalerion maritima ATCC 34329, a (micro)plastics degrading marine fungus.</title>
        <authorList>
            <person name="Paco A."/>
            <person name="Goncalves M.F.M."/>
            <person name="Rocha-Santos T.A.P."/>
            <person name="Alves A."/>
        </authorList>
    </citation>
    <scope>NUCLEOTIDE SEQUENCE</scope>
    <source>
        <strain evidence="11">ATCC 34329</strain>
    </source>
</reference>
<organism evidence="11 12">
    <name type="scientific">Zalerion maritima</name>
    <dbReference type="NCBI Taxonomy" id="339359"/>
    <lineage>
        <taxon>Eukaryota</taxon>
        <taxon>Fungi</taxon>
        <taxon>Dikarya</taxon>
        <taxon>Ascomycota</taxon>
        <taxon>Pezizomycotina</taxon>
        <taxon>Sordariomycetes</taxon>
        <taxon>Lulworthiomycetidae</taxon>
        <taxon>Lulworthiales</taxon>
        <taxon>Lulworthiaceae</taxon>
        <taxon>Zalerion</taxon>
    </lineage>
</organism>
<evidence type="ECO:0000259" key="10">
    <source>
        <dbReference type="Pfam" id="PF04494"/>
    </source>
</evidence>
<gene>
    <name evidence="11" type="ORF">MKZ38_010177</name>
</gene>
<keyword evidence="6" id="KW-0804">Transcription</keyword>
<comment type="similarity">
    <text evidence="2">Belongs to the WD repeat TAF5 family.</text>
</comment>
<evidence type="ECO:0000313" key="11">
    <source>
        <dbReference type="EMBL" id="KAJ2892169.1"/>
    </source>
</evidence>
<protein>
    <submittedName>
        <fullName evidence="11">WD domain-containing protein</fullName>
    </submittedName>
</protein>
<dbReference type="Gene3D" id="1.25.40.500">
    <property type="entry name" value="TFIID subunit TAF5, NTD2 domain"/>
    <property type="match status" value="1"/>
</dbReference>
<keyword evidence="7" id="KW-0539">Nucleus</keyword>
<dbReference type="Pfam" id="PF00400">
    <property type="entry name" value="WD40"/>
    <property type="match status" value="5"/>
</dbReference>
<dbReference type="Proteomes" id="UP001201980">
    <property type="component" value="Unassembled WGS sequence"/>
</dbReference>